<dbReference type="InterPro" id="IPR038097">
    <property type="entry name" value="Ribosomal_eL36_sf"/>
</dbReference>
<evidence type="ECO:0000256" key="5">
    <source>
        <dbReference type="SAM" id="MobiDB-lite"/>
    </source>
</evidence>
<evidence type="ECO:0000256" key="2">
    <source>
        <dbReference type="ARBA" id="ARBA00022980"/>
    </source>
</evidence>
<proteinExistence type="inferred from homology"/>
<reference evidence="6 7" key="1">
    <citation type="submission" date="2020-12" db="EMBL/GenBank/DDBJ databases">
        <title>Metabolic potential, ecology and presence of endohyphal bacteria is reflected in genomic diversity of Mucoromycotina.</title>
        <authorList>
            <person name="Muszewska A."/>
            <person name="Okrasinska A."/>
            <person name="Steczkiewicz K."/>
            <person name="Drgas O."/>
            <person name="Orlowska M."/>
            <person name="Perlinska-Lenart U."/>
            <person name="Aleksandrzak-Piekarczyk T."/>
            <person name="Szatraj K."/>
            <person name="Zielenkiewicz U."/>
            <person name="Pilsyk S."/>
            <person name="Malc E."/>
            <person name="Mieczkowski P."/>
            <person name="Kruszewska J.S."/>
            <person name="Biernat P."/>
            <person name="Pawlowska J."/>
        </authorList>
    </citation>
    <scope>NUCLEOTIDE SEQUENCE [LARGE SCALE GENOMIC DNA]</scope>
    <source>
        <strain evidence="6 7">CBS 142.35</strain>
    </source>
</reference>
<gene>
    <name evidence="6" type="ORF">INT45_004521</name>
</gene>
<evidence type="ECO:0000313" key="6">
    <source>
        <dbReference type="EMBL" id="KAG2221527.1"/>
    </source>
</evidence>
<dbReference type="Gene3D" id="1.10.10.1760">
    <property type="entry name" value="60S ribosomal protein L36"/>
    <property type="match status" value="1"/>
</dbReference>
<dbReference type="PANTHER" id="PTHR10114">
    <property type="entry name" value="60S RIBOSOMAL PROTEIN L36"/>
    <property type="match status" value="1"/>
</dbReference>
<protein>
    <recommendedName>
        <fullName evidence="4">60S ribosomal protein L36</fullName>
    </recommendedName>
</protein>
<dbReference type="Pfam" id="PF01158">
    <property type="entry name" value="Ribosomal_L36e"/>
    <property type="match status" value="1"/>
</dbReference>
<dbReference type="GO" id="GO:1990904">
    <property type="term" value="C:ribonucleoprotein complex"/>
    <property type="evidence" value="ECO:0007669"/>
    <property type="project" value="UniProtKB-KW"/>
</dbReference>
<dbReference type="Proteomes" id="UP000646827">
    <property type="component" value="Unassembled WGS sequence"/>
</dbReference>
<dbReference type="AlphaFoldDB" id="A0A8H7VJU1"/>
<dbReference type="GO" id="GO:0005840">
    <property type="term" value="C:ribosome"/>
    <property type="evidence" value="ECO:0007669"/>
    <property type="project" value="UniProtKB-KW"/>
</dbReference>
<accession>A0A8H7VJU1</accession>
<dbReference type="GO" id="GO:0003735">
    <property type="term" value="F:structural constituent of ribosome"/>
    <property type="evidence" value="ECO:0007669"/>
    <property type="project" value="InterPro"/>
</dbReference>
<feature type="region of interest" description="Disordered" evidence="5">
    <location>
        <begin position="1"/>
        <end position="32"/>
    </location>
</feature>
<dbReference type="PROSITE" id="PS01190">
    <property type="entry name" value="RIBOSOMAL_L36E"/>
    <property type="match status" value="1"/>
</dbReference>
<sequence>MARSGIATGLNKGHITTVRELPQKPSHKKGALGKRTAFVRSIVREVAGFAPYERRVMELLKNSKDKRAKKLTKRRLGTYVRAKGKIDELQGVIAESRRH</sequence>
<dbReference type="EMBL" id="JAEPRB010000106">
    <property type="protein sequence ID" value="KAG2221527.1"/>
    <property type="molecule type" value="Genomic_DNA"/>
</dbReference>
<evidence type="ECO:0000256" key="1">
    <source>
        <dbReference type="ARBA" id="ARBA00006509"/>
    </source>
</evidence>
<dbReference type="InterPro" id="IPR000509">
    <property type="entry name" value="Ribosomal_eL36"/>
</dbReference>
<keyword evidence="2 4" id="KW-0689">Ribosomal protein</keyword>
<name>A0A8H7VJU1_9FUNG</name>
<comment type="similarity">
    <text evidence="1 4">Belongs to the eukaryotic ribosomal protein eL36 family.</text>
</comment>
<keyword evidence="7" id="KW-1185">Reference proteome</keyword>
<evidence type="ECO:0000256" key="4">
    <source>
        <dbReference type="RuleBase" id="RU000665"/>
    </source>
</evidence>
<evidence type="ECO:0000256" key="3">
    <source>
        <dbReference type="ARBA" id="ARBA00023274"/>
    </source>
</evidence>
<comment type="caution">
    <text evidence="6">The sequence shown here is derived from an EMBL/GenBank/DDBJ whole genome shotgun (WGS) entry which is preliminary data.</text>
</comment>
<organism evidence="6 7">
    <name type="scientific">Circinella minor</name>
    <dbReference type="NCBI Taxonomy" id="1195481"/>
    <lineage>
        <taxon>Eukaryota</taxon>
        <taxon>Fungi</taxon>
        <taxon>Fungi incertae sedis</taxon>
        <taxon>Mucoromycota</taxon>
        <taxon>Mucoromycotina</taxon>
        <taxon>Mucoromycetes</taxon>
        <taxon>Mucorales</taxon>
        <taxon>Lichtheimiaceae</taxon>
        <taxon>Circinella</taxon>
    </lineage>
</organism>
<evidence type="ECO:0000313" key="7">
    <source>
        <dbReference type="Proteomes" id="UP000646827"/>
    </source>
</evidence>
<dbReference type="GO" id="GO:0006412">
    <property type="term" value="P:translation"/>
    <property type="evidence" value="ECO:0007669"/>
    <property type="project" value="InterPro"/>
</dbReference>
<keyword evidence="3 4" id="KW-0687">Ribonucleoprotein</keyword>
<dbReference type="FunFam" id="1.10.10.1760:FF:000003">
    <property type="entry name" value="60S ribosomal protein L36"/>
    <property type="match status" value="1"/>
</dbReference>
<dbReference type="OrthoDB" id="9616667at2759"/>